<dbReference type="InterPro" id="IPR015422">
    <property type="entry name" value="PyrdxlP-dep_Trfase_small"/>
</dbReference>
<evidence type="ECO:0000256" key="1">
    <source>
        <dbReference type="ARBA" id="ARBA00001933"/>
    </source>
</evidence>
<evidence type="ECO:0000256" key="4">
    <source>
        <dbReference type="ARBA" id="ARBA00022898"/>
    </source>
</evidence>
<dbReference type="InterPro" id="IPR015421">
    <property type="entry name" value="PyrdxlP-dep_Trfase_major"/>
</dbReference>
<dbReference type="GO" id="GO:0008483">
    <property type="term" value="F:transaminase activity"/>
    <property type="evidence" value="ECO:0007669"/>
    <property type="project" value="UniProtKB-KW"/>
</dbReference>
<dbReference type="InterPro" id="IPR015424">
    <property type="entry name" value="PyrdxlP-dep_Trfase"/>
</dbReference>
<organism evidence="6 7">
    <name type="scientific">Paracoccus methylovorus</name>
    <dbReference type="NCBI Taxonomy" id="2812658"/>
    <lineage>
        <taxon>Bacteria</taxon>
        <taxon>Pseudomonadati</taxon>
        <taxon>Pseudomonadota</taxon>
        <taxon>Alphaproteobacteria</taxon>
        <taxon>Rhodobacterales</taxon>
        <taxon>Paracoccaceae</taxon>
        <taxon>Paracoccus</taxon>
    </lineage>
</organism>
<dbReference type="InterPro" id="IPR050859">
    <property type="entry name" value="Class-I_PLP-dep_aminotransf"/>
</dbReference>
<evidence type="ECO:0000256" key="3">
    <source>
        <dbReference type="ARBA" id="ARBA00022679"/>
    </source>
</evidence>
<comment type="cofactor">
    <cofactor evidence="1">
        <name>pyridoxal 5'-phosphate</name>
        <dbReference type="ChEBI" id="CHEBI:597326"/>
    </cofactor>
</comment>
<evidence type="ECO:0000313" key="6">
    <source>
        <dbReference type="EMBL" id="QRZ15827.1"/>
    </source>
</evidence>
<feature type="domain" description="Aminotransferase class I/classII large" evidence="5">
    <location>
        <begin position="53"/>
        <end position="387"/>
    </location>
</feature>
<dbReference type="EMBL" id="CP070371">
    <property type="protein sequence ID" value="QRZ15827.1"/>
    <property type="molecule type" value="Genomic_DNA"/>
</dbReference>
<keyword evidence="7" id="KW-1185">Reference proteome</keyword>
<protein>
    <submittedName>
        <fullName evidence="6">PLP-dependent aminotransferase family protein</fullName>
    </submittedName>
</protein>
<dbReference type="InterPro" id="IPR004839">
    <property type="entry name" value="Aminotransferase_I/II_large"/>
</dbReference>
<evidence type="ECO:0000313" key="7">
    <source>
        <dbReference type="Proteomes" id="UP000663629"/>
    </source>
</evidence>
<keyword evidence="3" id="KW-0808">Transferase</keyword>
<dbReference type="Proteomes" id="UP000663629">
    <property type="component" value="Chromosome 2"/>
</dbReference>
<dbReference type="CDD" id="cd00609">
    <property type="entry name" value="AAT_like"/>
    <property type="match status" value="1"/>
</dbReference>
<dbReference type="Gene3D" id="3.90.1150.10">
    <property type="entry name" value="Aspartate Aminotransferase, domain 1"/>
    <property type="match status" value="1"/>
</dbReference>
<dbReference type="SUPFAM" id="SSF53383">
    <property type="entry name" value="PLP-dependent transferases"/>
    <property type="match status" value="1"/>
</dbReference>
<sequence>MMRPAFAPWLSRTNDVTSVFLAAGRVPGLINLAGGLPEPSVWPVDELADLAAQAIRSHPDETLGYGPIPGLPALRDLIAARFSTDTLRLSRENVLITTGGMQALELMGKVLLQPGGLIAAQSPAYLGALDAWMPHSPQYRPMRIEANDFDPHAALEGAQFAYTVPNFSNPSGRLVALPERQALIAAAHATGTWLIEDDPYGALYYEGEPLPRLLDLSAAERPGPYDGPVVYMGSLSKELAPGLRIGWVIAAPDMIAALATAKQGSDMCSSGLSQMLALRALEAGMIDRIRPEVLSIYRARRDALCAAMQAHLAEDLDWQVPVGGMFVWATARDPRLDTDRLLEHAMAQGVCISPSSVFDPEGLDRRSLRINFTLNAPEQLEEGCRRLSRAIRAALAEAG</sequence>
<reference evidence="6 7" key="1">
    <citation type="submission" date="2021-02" db="EMBL/GenBank/DDBJ databases">
        <title>Paracoccus methylovroum sp.nov., a new methanol and methylamine utilizing methylotrophic denitrifer.</title>
        <authorList>
            <person name="Timsy T."/>
            <person name="Behrendt U."/>
            <person name="Ulrich A."/>
            <person name="Spanner T."/>
            <person name="Foesel B.U."/>
            <person name="Horn M.A."/>
            <person name="Kolb S."/>
        </authorList>
    </citation>
    <scope>NUCLEOTIDE SEQUENCE [LARGE SCALE GENOMIC DNA]</scope>
    <source>
        <strain evidence="6 7">H4-D09</strain>
    </source>
</reference>
<dbReference type="PANTHER" id="PTHR42790">
    <property type="entry name" value="AMINOTRANSFERASE"/>
    <property type="match status" value="1"/>
</dbReference>
<accession>A0ABX7JNL2</accession>
<dbReference type="Pfam" id="PF00155">
    <property type="entry name" value="Aminotran_1_2"/>
    <property type="match status" value="1"/>
</dbReference>
<dbReference type="PANTHER" id="PTHR42790:SF19">
    <property type="entry name" value="KYNURENINE_ALPHA-AMINOADIPATE AMINOTRANSFERASE, MITOCHONDRIAL"/>
    <property type="match status" value="1"/>
</dbReference>
<dbReference type="Gene3D" id="3.40.640.10">
    <property type="entry name" value="Type I PLP-dependent aspartate aminotransferase-like (Major domain)"/>
    <property type="match status" value="1"/>
</dbReference>
<keyword evidence="2 6" id="KW-0032">Aminotransferase</keyword>
<keyword evidence="4" id="KW-0663">Pyridoxal phosphate</keyword>
<proteinExistence type="predicted"/>
<gene>
    <name evidence="6" type="ORF">JWJ88_16180</name>
</gene>
<name>A0ABX7JNL2_9RHOB</name>
<dbReference type="RefSeq" id="WP_205296720.1">
    <property type="nucleotide sequence ID" value="NZ_CP070371.1"/>
</dbReference>
<evidence type="ECO:0000259" key="5">
    <source>
        <dbReference type="Pfam" id="PF00155"/>
    </source>
</evidence>
<evidence type="ECO:0000256" key="2">
    <source>
        <dbReference type="ARBA" id="ARBA00022576"/>
    </source>
</evidence>